<reference evidence="12 13" key="1">
    <citation type="submission" date="2014-02" db="EMBL/GenBank/DDBJ databases">
        <title>The genome sequence of Colletotrichum nymphaeae SA-01.</title>
        <authorList>
            <person name="Baroncelli R."/>
            <person name="Thon M.R."/>
        </authorList>
    </citation>
    <scope>NUCLEOTIDE SEQUENCE [LARGE SCALE GENOMIC DNA]</scope>
    <source>
        <strain evidence="12 13">SA-01</strain>
    </source>
</reference>
<feature type="domain" description="Peptidase S8/S53" evidence="9">
    <location>
        <begin position="1087"/>
        <end position="1361"/>
    </location>
</feature>
<dbReference type="GO" id="GO:0006508">
    <property type="term" value="P:proteolysis"/>
    <property type="evidence" value="ECO:0007669"/>
    <property type="project" value="UniProtKB-KW"/>
</dbReference>
<dbReference type="InterPro" id="IPR010435">
    <property type="entry name" value="C5a/SBT2-like_Fn3"/>
</dbReference>
<dbReference type="InterPro" id="IPR000209">
    <property type="entry name" value="Peptidase_S8/S53_dom"/>
</dbReference>
<comment type="similarity">
    <text evidence="1">Belongs to the IUNH family.</text>
</comment>
<dbReference type="PANTHER" id="PTHR43264">
    <property type="match status" value="1"/>
</dbReference>
<feature type="active site" description="Charge relay system" evidence="7 8">
    <location>
        <position position="1319"/>
    </location>
</feature>
<dbReference type="GO" id="GO:0016799">
    <property type="term" value="F:hydrolase activity, hydrolyzing N-glycosyl compounds"/>
    <property type="evidence" value="ECO:0007669"/>
    <property type="project" value="InterPro"/>
</dbReference>
<dbReference type="PROSITE" id="PS00137">
    <property type="entry name" value="SUBTILASE_HIS"/>
    <property type="match status" value="1"/>
</dbReference>
<dbReference type="InterPro" id="IPR036452">
    <property type="entry name" value="Ribo_hydro-like"/>
</dbReference>
<dbReference type="GO" id="GO:0005506">
    <property type="term" value="F:iron ion binding"/>
    <property type="evidence" value="ECO:0007669"/>
    <property type="project" value="InterPro"/>
</dbReference>
<evidence type="ECO:0000256" key="7">
    <source>
        <dbReference type="PIRSR" id="PIRSR615500-1"/>
    </source>
</evidence>
<dbReference type="PROSITE" id="PS51892">
    <property type="entry name" value="SUBTILASE"/>
    <property type="match status" value="1"/>
</dbReference>
<dbReference type="OrthoDB" id="10256524at2759"/>
<comment type="similarity">
    <text evidence="2 8">Belongs to the peptidase S8 family.</text>
</comment>
<dbReference type="PROSITE" id="PS00136">
    <property type="entry name" value="SUBTILASE_ASP"/>
    <property type="match status" value="1"/>
</dbReference>
<dbReference type="InterPro" id="IPR036396">
    <property type="entry name" value="Cyt_P450_sf"/>
</dbReference>
<keyword evidence="4" id="KW-0732">Signal</keyword>
<dbReference type="GO" id="GO:0016020">
    <property type="term" value="C:membrane"/>
    <property type="evidence" value="ECO:0007669"/>
    <property type="project" value="InterPro"/>
</dbReference>
<dbReference type="Gene3D" id="1.10.630.10">
    <property type="entry name" value="Cytochrome P450"/>
    <property type="match status" value="1"/>
</dbReference>
<dbReference type="SUPFAM" id="SSF52743">
    <property type="entry name" value="Subtilisin-like"/>
    <property type="match status" value="1"/>
</dbReference>
<dbReference type="GO" id="GO:0016705">
    <property type="term" value="F:oxidoreductase activity, acting on paired donors, with incorporation or reduction of molecular oxygen"/>
    <property type="evidence" value="ECO:0007669"/>
    <property type="project" value="InterPro"/>
</dbReference>
<feature type="domain" description="Inosine/uridine-preferring nucleoside hydrolase" evidence="10">
    <location>
        <begin position="636"/>
        <end position="961"/>
    </location>
</feature>
<evidence type="ECO:0000256" key="1">
    <source>
        <dbReference type="ARBA" id="ARBA00009176"/>
    </source>
</evidence>
<evidence type="ECO:0000259" key="11">
    <source>
        <dbReference type="Pfam" id="PF06280"/>
    </source>
</evidence>
<evidence type="ECO:0000259" key="10">
    <source>
        <dbReference type="Pfam" id="PF01156"/>
    </source>
</evidence>
<keyword evidence="3 8" id="KW-0645">Protease</keyword>
<name>A0A135UJM0_9PEZI</name>
<evidence type="ECO:0000256" key="4">
    <source>
        <dbReference type="ARBA" id="ARBA00022729"/>
    </source>
</evidence>
<evidence type="ECO:0000256" key="2">
    <source>
        <dbReference type="ARBA" id="ARBA00011073"/>
    </source>
</evidence>
<dbReference type="Gene3D" id="3.90.245.10">
    <property type="entry name" value="Ribonucleoside hydrolase-like"/>
    <property type="match status" value="1"/>
</dbReference>
<evidence type="ECO:0000256" key="6">
    <source>
        <dbReference type="ARBA" id="ARBA00022825"/>
    </source>
</evidence>
<dbReference type="InterPro" id="IPR022398">
    <property type="entry name" value="Peptidase_S8_His-AS"/>
</dbReference>
<dbReference type="SUPFAM" id="SSF53590">
    <property type="entry name" value="Nucleoside hydrolase"/>
    <property type="match status" value="1"/>
</dbReference>
<dbReference type="InterPro" id="IPR023827">
    <property type="entry name" value="Peptidase_S8_Asp-AS"/>
</dbReference>
<protein>
    <submittedName>
        <fullName evidence="12">Subtilase</fullName>
    </submittedName>
</protein>
<dbReference type="InterPro" id="IPR015500">
    <property type="entry name" value="Peptidase_S8_subtilisin-rel"/>
</dbReference>
<dbReference type="EMBL" id="JEMN01000491">
    <property type="protein sequence ID" value="KXH60601.1"/>
    <property type="molecule type" value="Genomic_DNA"/>
</dbReference>
<evidence type="ECO:0000256" key="8">
    <source>
        <dbReference type="PROSITE-ProRule" id="PRU01240"/>
    </source>
</evidence>
<evidence type="ECO:0000313" key="12">
    <source>
        <dbReference type="EMBL" id="KXH60601.1"/>
    </source>
</evidence>
<dbReference type="Pfam" id="PF01156">
    <property type="entry name" value="IU_nuc_hydro"/>
    <property type="match status" value="1"/>
</dbReference>
<evidence type="ECO:0000313" key="13">
    <source>
        <dbReference type="Proteomes" id="UP000070054"/>
    </source>
</evidence>
<keyword evidence="5 8" id="KW-0378">Hydrolase</keyword>
<dbReference type="Proteomes" id="UP000070054">
    <property type="component" value="Unassembled WGS sequence"/>
</dbReference>
<evidence type="ECO:0000259" key="9">
    <source>
        <dbReference type="Pfam" id="PF00082"/>
    </source>
</evidence>
<comment type="caution">
    <text evidence="12">The sequence shown here is derived from an EMBL/GenBank/DDBJ whole genome shotgun (WGS) entry which is preliminary data.</text>
</comment>
<dbReference type="PRINTS" id="PR00723">
    <property type="entry name" value="SUBTILISIN"/>
</dbReference>
<dbReference type="InterPro" id="IPR001128">
    <property type="entry name" value="Cyt_P450"/>
</dbReference>
<dbReference type="InterPro" id="IPR001910">
    <property type="entry name" value="Inosine/uridine_hydrolase_dom"/>
</dbReference>
<dbReference type="InterPro" id="IPR034187">
    <property type="entry name" value="Peptidases_S8_5"/>
</dbReference>
<dbReference type="CDD" id="cd02652">
    <property type="entry name" value="nuc_hydro_2"/>
    <property type="match status" value="1"/>
</dbReference>
<organism evidence="12 13">
    <name type="scientific">Colletotrichum nymphaeae SA-01</name>
    <dbReference type="NCBI Taxonomy" id="1460502"/>
    <lineage>
        <taxon>Eukaryota</taxon>
        <taxon>Fungi</taxon>
        <taxon>Dikarya</taxon>
        <taxon>Ascomycota</taxon>
        <taxon>Pezizomycotina</taxon>
        <taxon>Sordariomycetes</taxon>
        <taxon>Hypocreomycetidae</taxon>
        <taxon>Glomerellales</taxon>
        <taxon>Glomerellaceae</taxon>
        <taxon>Colletotrichum</taxon>
        <taxon>Colletotrichum acutatum species complex</taxon>
    </lineage>
</organism>
<gene>
    <name evidence="12" type="ORF">CNYM01_00078</name>
</gene>
<dbReference type="CDD" id="cd07489">
    <property type="entry name" value="Peptidases_S8_5"/>
    <property type="match status" value="1"/>
</dbReference>
<keyword evidence="6 8" id="KW-0720">Serine protease</keyword>
<feature type="active site" description="Charge relay system" evidence="7 8">
    <location>
        <position position="1146"/>
    </location>
</feature>
<dbReference type="InterPro" id="IPR036852">
    <property type="entry name" value="Peptidase_S8/S53_dom_sf"/>
</dbReference>
<dbReference type="Gene3D" id="3.40.50.200">
    <property type="entry name" value="Peptidase S8/S53 domain"/>
    <property type="match status" value="1"/>
</dbReference>
<feature type="domain" description="C5a peptidase/Subtilisin-like protease SBT2-like Fn3-like" evidence="11">
    <location>
        <begin position="1398"/>
        <end position="1510"/>
    </location>
</feature>
<proteinExistence type="inferred from homology"/>
<feature type="active site" description="Charge relay system" evidence="7 8">
    <location>
        <position position="1096"/>
    </location>
</feature>
<evidence type="ECO:0000256" key="3">
    <source>
        <dbReference type="ARBA" id="ARBA00022670"/>
    </source>
</evidence>
<keyword evidence="13" id="KW-1185">Reference proteome</keyword>
<dbReference type="PANTHER" id="PTHR43264:SF1">
    <property type="entry name" value="INOSINE_URIDINE-PREFERRING NUCLEOSIDE HYDROLASE DOMAIN-CONTAINING PROTEIN"/>
    <property type="match status" value="1"/>
</dbReference>
<dbReference type="Pfam" id="PF06280">
    <property type="entry name" value="fn3_5"/>
    <property type="match status" value="1"/>
</dbReference>
<dbReference type="Pfam" id="PF00067">
    <property type="entry name" value="p450"/>
    <property type="match status" value="1"/>
</dbReference>
<sequence length="1686" mass="182399">MFTSVLGEACLSDAGRDALAKTACSALILSTPFLLTYLLTSIRYLWQNQRYENLGSRQPIIPPYFVPGLGHAYAILFNAEKFLRPLQSRLHDTVISLSAPASSLCYVLPGEGVRSLFKGPRDLVPVPGIFEALTIFFGLEAVDYHVFDHDHISAFERRDDAGLSTSHPDASRRIMEHQRKDFITFLNGENLRLVMDRFSSNLSQRLSPQNASTPNQDPVVLPDLYKFIRDAIFRAEVEALYGKHIFRLFPSFCEDFWAFYDAFPVVSRGSPRWMYPSQYRTRDRIIGSLSKWRSWCNYNSNNDDAEPGDAESDPIWGTRYVRNMVRRYEDLGFSDAGTSSVILGFLFVTTANTIPAACWMVLHALMDATLTARLRHESGIRDNSEETSLDCTALSSAPLLNSVYRETLRLHVAGAIGRKSVGAGLRLHGDSFPTLPSGTTVLSANWLGGLDGAIWNTGRTMNGVEEHSLESFWAERFLEYPDDPTSGPLRKSSSVRHNYSVSEKYVRDDSKAKLSNPSALRGHFFPFGGGAWRCPGETLAKNTILVSVFLILRDFDVEILDPADAAKARSQHRALPFGSHAFDREIPWSLAFSWFKPALVLISERQASSAMVSAFIVRVVAAALAIQPALAARKNIIIDTDIFSDCDDTGALLLAATSPDVNLLGVNVNYPSTYSVTATSAILAHYGLADVPIGARRPMTDEPFFDTFAYDLGEYASKISYHYSGGSLPFGQAENASDAVTLYRKILAEADEPVTIVSIGFFENLSALLNSTADAISNLTGPALIASKVSELVVMGGEYPSGREFNFFGDNPSHTAHVVNNWKGRVVFCGTEVGSIVLSGAKLLAEGPVSDPVRQAYIYYNFYRPRQSWDPLTVLYAMQGLGDIFEYGNKYGRNFVYANGSNEWVYDRNVTNQHWLNLKVDNVTAAAALDKLYLEGAWPNIRVECSELVTKGSLHCNSEKTTKTNVPGAFIVEFADDQDGSGFLSQLKTETGVTKISQRLNLQSKIFKGVSIHVEGSNNETASKIAGLPQVKKLWPVPLISVPKLDITWTGKDKTPSKYKRQTNSTDNWPPHVMTQVDKLRAKGFIGTGLKIGIVDTGIDYTHPALGGCFGPGCLVEFGSDIVGDAYDGTNAPVPDADPFENCLGHGTHVAGIIAAMENPMGFTGAAPGVKLGMYRTFACNGQTTGDVLLAGVIKAFEDGSDIITGSIGGPNGWAGEAFAVTVSRIVDAGVPCTFAAGNEVGGTEGLFGISTPSTGDGVMSISSYQSQGADSEGKVSAFTSWGPTFELKLAPSFGAPGAGILSTWPVALGEYAEASGTSMATPLVASIVALVSQARGTRDPDLIKRLLASTAKPNLSQNYGVDNIEAGLGPVPQQGAGMVQAYDAAYSTSILSVASLSFNDTDNFISDTTFTITNVGDTTATYNVSHIPALTATTLTDIYRQSSPELFTTYATLTFEPSSFSLEPNATGEVRISVVPPKGLDAATLPLYSGWVALNGTNGDGEIALSIPYIGAATSMKDITVLAANRLIFSRSDDPRSPDVPANTTFQLPAPAAHPDWALPLANTSDLILPLGALPNQFLWLVMGSSEVRLEAVPIASLASEPNPDARDNGLGVATLGNVAGYPMTYVRPIGWMSPWDGSLADGSWAPAGRYQLSIFALKIMADRSLPESWDRYDSPEFIIRYVDA</sequence>
<accession>A0A135UJM0</accession>
<dbReference type="GO" id="GO:0020037">
    <property type="term" value="F:heme binding"/>
    <property type="evidence" value="ECO:0007669"/>
    <property type="project" value="InterPro"/>
</dbReference>
<evidence type="ECO:0000256" key="5">
    <source>
        <dbReference type="ARBA" id="ARBA00022801"/>
    </source>
</evidence>
<dbReference type="Pfam" id="PF00082">
    <property type="entry name" value="Peptidase_S8"/>
    <property type="match status" value="1"/>
</dbReference>
<dbReference type="GO" id="GO:0004497">
    <property type="term" value="F:monooxygenase activity"/>
    <property type="evidence" value="ECO:0007669"/>
    <property type="project" value="InterPro"/>
</dbReference>
<dbReference type="SUPFAM" id="SSF48264">
    <property type="entry name" value="Cytochrome P450"/>
    <property type="match status" value="1"/>
</dbReference>
<dbReference type="GO" id="GO:0004252">
    <property type="term" value="F:serine-type endopeptidase activity"/>
    <property type="evidence" value="ECO:0007669"/>
    <property type="project" value="UniProtKB-UniRule"/>
</dbReference>